<dbReference type="InterPro" id="IPR036388">
    <property type="entry name" value="WH-like_DNA-bd_sf"/>
</dbReference>
<dbReference type="PROSITE" id="PS50110">
    <property type="entry name" value="RESPONSE_REGULATORY"/>
    <property type="match status" value="1"/>
</dbReference>
<protein>
    <recommendedName>
        <fullName evidence="1">Stage 0 sporulation protein A homolog</fullName>
    </recommendedName>
</protein>
<feature type="domain" description="Response regulatory" evidence="8">
    <location>
        <begin position="3"/>
        <end position="116"/>
    </location>
</feature>
<evidence type="ECO:0000256" key="2">
    <source>
        <dbReference type="ARBA" id="ARBA00023015"/>
    </source>
</evidence>
<dbReference type="GO" id="GO:0000976">
    <property type="term" value="F:transcription cis-regulatory region binding"/>
    <property type="evidence" value="ECO:0007669"/>
    <property type="project" value="TreeGrafter"/>
</dbReference>
<sequence>MYRIWIVEDELEISLSLKKFLESWGYQVSIAEDFQNVLETFHRLQPDLVLMDITLPYANGYLWTEKIREISKVPIIFISSARENMNIVMAISAGADDFVTKPFDLHVLLAKIQAILRRTYDFSGKTDYLEKDGLIFRIQENTIYYQGKSVELTRNEGRILQLLMRHQGKIVKRAELMDYLWQNDVFVDENALSVNVNRLRHKLASLGIEDWIHTRKGLGYQL</sequence>
<evidence type="ECO:0000256" key="5">
    <source>
        <dbReference type="ARBA" id="ARBA00024867"/>
    </source>
</evidence>
<evidence type="ECO:0000259" key="9">
    <source>
        <dbReference type="PROSITE" id="PS51755"/>
    </source>
</evidence>
<dbReference type="SUPFAM" id="SSF52172">
    <property type="entry name" value="CheY-like"/>
    <property type="match status" value="1"/>
</dbReference>
<comment type="caution">
    <text evidence="10">The sequence shown here is derived from an EMBL/GenBank/DDBJ whole genome shotgun (WGS) entry which is preliminary data.</text>
</comment>
<name>A0A9D1HR30_9FIRM</name>
<dbReference type="PROSITE" id="PS51755">
    <property type="entry name" value="OMPR_PHOB"/>
    <property type="match status" value="1"/>
</dbReference>
<dbReference type="PANTHER" id="PTHR48111">
    <property type="entry name" value="REGULATOR OF RPOS"/>
    <property type="match status" value="1"/>
</dbReference>
<organism evidence="10 11">
    <name type="scientific">Candidatus Fimiplasma intestinipullorum</name>
    <dbReference type="NCBI Taxonomy" id="2840825"/>
    <lineage>
        <taxon>Bacteria</taxon>
        <taxon>Bacillati</taxon>
        <taxon>Bacillota</taxon>
        <taxon>Clostridia</taxon>
        <taxon>Eubacteriales</taxon>
        <taxon>Candidatus Fimiplasma</taxon>
    </lineage>
</organism>
<dbReference type="InterPro" id="IPR039420">
    <property type="entry name" value="WalR-like"/>
</dbReference>
<dbReference type="Gene3D" id="3.40.50.2300">
    <property type="match status" value="1"/>
</dbReference>
<evidence type="ECO:0000256" key="1">
    <source>
        <dbReference type="ARBA" id="ARBA00018672"/>
    </source>
</evidence>
<dbReference type="AlphaFoldDB" id="A0A9D1HR30"/>
<dbReference type="SMART" id="SM00862">
    <property type="entry name" value="Trans_reg_C"/>
    <property type="match status" value="1"/>
</dbReference>
<feature type="modified residue" description="4-aspartylphosphate" evidence="6">
    <location>
        <position position="52"/>
    </location>
</feature>
<dbReference type="Gene3D" id="1.10.10.10">
    <property type="entry name" value="Winged helix-like DNA-binding domain superfamily/Winged helix DNA-binding domain"/>
    <property type="match status" value="1"/>
</dbReference>
<dbReference type="SMART" id="SM00448">
    <property type="entry name" value="REC"/>
    <property type="match status" value="1"/>
</dbReference>
<comment type="function">
    <text evidence="5">May play the central regulatory role in sporulation. It may be an element of the effector pathway responsible for the activation of sporulation genes in response to nutritional stress. Spo0A may act in concert with spo0H (a sigma factor) to control the expression of some genes that are critical to the sporulation process.</text>
</comment>
<evidence type="ECO:0000256" key="6">
    <source>
        <dbReference type="PROSITE-ProRule" id="PRU00169"/>
    </source>
</evidence>
<dbReference type="GO" id="GO:0032993">
    <property type="term" value="C:protein-DNA complex"/>
    <property type="evidence" value="ECO:0007669"/>
    <property type="project" value="TreeGrafter"/>
</dbReference>
<evidence type="ECO:0000256" key="3">
    <source>
        <dbReference type="ARBA" id="ARBA00023125"/>
    </source>
</evidence>
<dbReference type="EMBL" id="DVMJ01000064">
    <property type="protein sequence ID" value="HIU13939.1"/>
    <property type="molecule type" value="Genomic_DNA"/>
</dbReference>
<dbReference type="CDD" id="cd00383">
    <property type="entry name" value="trans_reg_C"/>
    <property type="match status" value="1"/>
</dbReference>
<dbReference type="InterPro" id="IPR001789">
    <property type="entry name" value="Sig_transdc_resp-reg_receiver"/>
</dbReference>
<dbReference type="GO" id="GO:0000156">
    <property type="term" value="F:phosphorelay response regulator activity"/>
    <property type="evidence" value="ECO:0007669"/>
    <property type="project" value="TreeGrafter"/>
</dbReference>
<dbReference type="Pfam" id="PF00486">
    <property type="entry name" value="Trans_reg_C"/>
    <property type="match status" value="1"/>
</dbReference>
<keyword evidence="4" id="KW-0804">Transcription</keyword>
<dbReference type="PANTHER" id="PTHR48111:SF43">
    <property type="entry name" value="STAGE 0 SPORULATION PROTEIN A HOMOLOG"/>
    <property type="match status" value="1"/>
</dbReference>
<evidence type="ECO:0000259" key="8">
    <source>
        <dbReference type="PROSITE" id="PS50110"/>
    </source>
</evidence>
<keyword evidence="2" id="KW-0805">Transcription regulation</keyword>
<keyword evidence="3 7" id="KW-0238">DNA-binding</keyword>
<gene>
    <name evidence="10" type="ORF">IAD15_07720</name>
</gene>
<dbReference type="Proteomes" id="UP000824175">
    <property type="component" value="Unassembled WGS sequence"/>
</dbReference>
<dbReference type="GO" id="GO:0006355">
    <property type="term" value="P:regulation of DNA-templated transcription"/>
    <property type="evidence" value="ECO:0007669"/>
    <property type="project" value="InterPro"/>
</dbReference>
<evidence type="ECO:0000256" key="7">
    <source>
        <dbReference type="PROSITE-ProRule" id="PRU01091"/>
    </source>
</evidence>
<reference evidence="10" key="2">
    <citation type="journal article" date="2021" name="PeerJ">
        <title>Extensive microbial diversity within the chicken gut microbiome revealed by metagenomics and culture.</title>
        <authorList>
            <person name="Gilroy R."/>
            <person name="Ravi A."/>
            <person name="Getino M."/>
            <person name="Pursley I."/>
            <person name="Horton D.L."/>
            <person name="Alikhan N.F."/>
            <person name="Baker D."/>
            <person name="Gharbi K."/>
            <person name="Hall N."/>
            <person name="Watson M."/>
            <person name="Adriaenssens E.M."/>
            <person name="Foster-Nyarko E."/>
            <person name="Jarju S."/>
            <person name="Secka A."/>
            <person name="Antonio M."/>
            <person name="Oren A."/>
            <person name="Chaudhuri R.R."/>
            <person name="La Ragione R."/>
            <person name="Hildebrand F."/>
            <person name="Pallen M.J."/>
        </authorList>
    </citation>
    <scope>NUCLEOTIDE SEQUENCE</scope>
    <source>
        <strain evidence="10">CHK195-11698</strain>
    </source>
</reference>
<feature type="DNA-binding region" description="OmpR/PhoB-type" evidence="7">
    <location>
        <begin position="126"/>
        <end position="222"/>
    </location>
</feature>
<dbReference type="Pfam" id="PF00072">
    <property type="entry name" value="Response_reg"/>
    <property type="match status" value="1"/>
</dbReference>
<dbReference type="InterPro" id="IPR001867">
    <property type="entry name" value="OmpR/PhoB-type_DNA-bd"/>
</dbReference>
<feature type="domain" description="OmpR/PhoB-type" evidence="9">
    <location>
        <begin position="126"/>
        <end position="222"/>
    </location>
</feature>
<evidence type="ECO:0000313" key="11">
    <source>
        <dbReference type="Proteomes" id="UP000824175"/>
    </source>
</evidence>
<dbReference type="InterPro" id="IPR011006">
    <property type="entry name" value="CheY-like_superfamily"/>
</dbReference>
<dbReference type="Gene3D" id="6.10.250.690">
    <property type="match status" value="1"/>
</dbReference>
<dbReference type="GO" id="GO:0005829">
    <property type="term" value="C:cytosol"/>
    <property type="evidence" value="ECO:0007669"/>
    <property type="project" value="TreeGrafter"/>
</dbReference>
<evidence type="ECO:0000256" key="4">
    <source>
        <dbReference type="ARBA" id="ARBA00023163"/>
    </source>
</evidence>
<proteinExistence type="predicted"/>
<reference evidence="10" key="1">
    <citation type="submission" date="2020-10" db="EMBL/GenBank/DDBJ databases">
        <authorList>
            <person name="Gilroy R."/>
        </authorList>
    </citation>
    <scope>NUCLEOTIDE SEQUENCE</scope>
    <source>
        <strain evidence="10">CHK195-11698</strain>
    </source>
</reference>
<evidence type="ECO:0000313" key="10">
    <source>
        <dbReference type="EMBL" id="HIU13939.1"/>
    </source>
</evidence>
<keyword evidence="6" id="KW-0597">Phosphoprotein</keyword>
<accession>A0A9D1HR30</accession>